<keyword evidence="1" id="KW-0479">Metal-binding</keyword>
<organism evidence="3 4">
    <name type="scientific">Gonapodya prolifera (strain JEL478)</name>
    <name type="common">Monoblepharis prolifera</name>
    <dbReference type="NCBI Taxonomy" id="1344416"/>
    <lineage>
        <taxon>Eukaryota</taxon>
        <taxon>Fungi</taxon>
        <taxon>Fungi incertae sedis</taxon>
        <taxon>Chytridiomycota</taxon>
        <taxon>Chytridiomycota incertae sedis</taxon>
        <taxon>Monoblepharidomycetes</taxon>
        <taxon>Monoblepharidales</taxon>
        <taxon>Gonapodyaceae</taxon>
        <taxon>Gonapodya</taxon>
    </lineage>
</organism>
<name>A0A139A0N9_GONPJ</name>
<protein>
    <recommendedName>
        <fullName evidence="2">C2H2-type domain-containing protein</fullName>
    </recommendedName>
</protein>
<dbReference type="OrthoDB" id="10018191at2759"/>
<dbReference type="EMBL" id="KQ965830">
    <property type="protein sequence ID" value="KXS10346.1"/>
    <property type="molecule type" value="Genomic_DNA"/>
</dbReference>
<keyword evidence="1" id="KW-0863">Zinc-finger</keyword>
<dbReference type="GO" id="GO:0008270">
    <property type="term" value="F:zinc ion binding"/>
    <property type="evidence" value="ECO:0007669"/>
    <property type="project" value="UniProtKB-KW"/>
</dbReference>
<keyword evidence="1" id="KW-0862">Zinc</keyword>
<accession>A0A139A0N9</accession>
<evidence type="ECO:0000313" key="3">
    <source>
        <dbReference type="EMBL" id="KXS10346.1"/>
    </source>
</evidence>
<dbReference type="PROSITE" id="PS50157">
    <property type="entry name" value="ZINC_FINGER_C2H2_2"/>
    <property type="match status" value="1"/>
</dbReference>
<feature type="domain" description="C2H2-type" evidence="2">
    <location>
        <begin position="9"/>
        <end position="35"/>
    </location>
</feature>
<gene>
    <name evidence="3" type="ORF">M427DRAFT_182911</name>
</gene>
<evidence type="ECO:0000313" key="4">
    <source>
        <dbReference type="Proteomes" id="UP000070544"/>
    </source>
</evidence>
<reference evidence="3 4" key="1">
    <citation type="journal article" date="2015" name="Genome Biol. Evol.">
        <title>Phylogenomic analyses indicate that early fungi evolved digesting cell walls of algal ancestors of land plants.</title>
        <authorList>
            <person name="Chang Y."/>
            <person name="Wang S."/>
            <person name="Sekimoto S."/>
            <person name="Aerts A.L."/>
            <person name="Choi C."/>
            <person name="Clum A."/>
            <person name="LaButti K.M."/>
            <person name="Lindquist E.A."/>
            <person name="Yee Ngan C."/>
            <person name="Ohm R.A."/>
            <person name="Salamov A.A."/>
            <person name="Grigoriev I.V."/>
            <person name="Spatafora J.W."/>
            <person name="Berbee M.L."/>
        </authorList>
    </citation>
    <scope>NUCLEOTIDE SEQUENCE [LARGE SCALE GENOMIC DNA]</scope>
    <source>
        <strain evidence="3 4">JEL478</strain>
    </source>
</reference>
<dbReference type="Proteomes" id="UP000070544">
    <property type="component" value="Unassembled WGS sequence"/>
</dbReference>
<dbReference type="AlphaFoldDB" id="A0A139A0N9"/>
<proteinExistence type="predicted"/>
<evidence type="ECO:0000256" key="1">
    <source>
        <dbReference type="PROSITE-ProRule" id="PRU00042"/>
    </source>
</evidence>
<evidence type="ECO:0000259" key="2">
    <source>
        <dbReference type="PROSITE" id="PS50157"/>
    </source>
</evidence>
<sequence>MRTDLTRTLRCVGCGKLFTRRDVLHRHRQKSCSNHLQRLSLTTAMPESTPSRHPARPPAIDTYHLASSSAWAATPTFPTATCNFALTSLHERWEDRLEASQNGQGGQSQLLMGELSQYVEGKAKLAGVAFLNCSKHSQSPPRLQSLWSSRTNLSSVYRPRSSQSSIPR</sequence>
<keyword evidence="4" id="KW-1185">Reference proteome</keyword>
<dbReference type="InterPro" id="IPR013087">
    <property type="entry name" value="Znf_C2H2_type"/>
</dbReference>